<dbReference type="InterPro" id="IPR046768">
    <property type="entry name" value="ExoX-like_C"/>
</dbReference>
<accession>A0AAW8WCJ1</accession>
<proteinExistence type="predicted"/>
<evidence type="ECO:0000313" key="3">
    <source>
        <dbReference type="Proteomes" id="UP001263852"/>
    </source>
</evidence>
<dbReference type="EMBL" id="JAVLAO010000001">
    <property type="protein sequence ID" value="MDT7038473.1"/>
    <property type="molecule type" value="Genomic_DNA"/>
</dbReference>
<name>A0AAW8WCJ1_LACPE</name>
<organism evidence="2 3">
    <name type="scientific">Lactiplantibacillus pentosus</name>
    <name type="common">Lactobacillus pentosus</name>
    <dbReference type="NCBI Taxonomy" id="1589"/>
    <lineage>
        <taxon>Bacteria</taxon>
        <taxon>Bacillati</taxon>
        <taxon>Bacillota</taxon>
        <taxon>Bacilli</taxon>
        <taxon>Lactobacillales</taxon>
        <taxon>Lactobacillaceae</taxon>
        <taxon>Lactiplantibacillus</taxon>
    </lineage>
</organism>
<sequence length="324" mass="35769">MSEAIAKAENQTNSLSLIMGTDQNKMASELQAISNFQTMVQHQLKDGQDFGVVPGTQKPTLLKPGAEKIQMLMGVTSEYNVIDKVEDYESGYFDYTVKCVLYKSGMQLTEGLGSANTKESKYISRDGFSMKNTVLKMAKKRAQVDATLTIASLSNVFTQDVEDMQNFNQRENNETMTYDEAFNLKLNFGKNKGKTMGKVMNENRSYIEWLAENAKKAEFKTAAELLLKGKPAVYQAPKEDAQPASEDTGEMIATSQQTRDIANLAGDLATKTQSGSPVSTANEVLQQIVPDWKGSDDDWKNLTVAQAEDAKSQLQGLLAAFDKK</sequence>
<dbReference type="Proteomes" id="UP001263852">
    <property type="component" value="Unassembled WGS sequence"/>
</dbReference>
<protein>
    <recommendedName>
        <fullName evidence="1">Exodeoxyribonuclease X-like C-terminal domain-containing protein</fullName>
    </recommendedName>
</protein>
<gene>
    <name evidence="2" type="ORF">RI555_05560</name>
</gene>
<reference evidence="2" key="1">
    <citation type="submission" date="2023-08" db="EMBL/GenBank/DDBJ databases">
        <authorList>
            <person name="Page C.A."/>
            <person name="Perez-Diaz I.M."/>
        </authorList>
    </citation>
    <scope>NUCLEOTIDE SEQUENCE</scope>
    <source>
        <strain evidence="2">1.8.9</strain>
    </source>
</reference>
<comment type="caution">
    <text evidence="2">The sequence shown here is derived from an EMBL/GenBank/DDBJ whole genome shotgun (WGS) entry which is preliminary data.</text>
</comment>
<evidence type="ECO:0000313" key="2">
    <source>
        <dbReference type="EMBL" id="MDT7038473.1"/>
    </source>
</evidence>
<dbReference type="Pfam" id="PF20600">
    <property type="entry name" value="ExoX-like_C"/>
    <property type="match status" value="1"/>
</dbReference>
<dbReference type="AlphaFoldDB" id="A0AAW8WCJ1"/>
<evidence type="ECO:0000259" key="1">
    <source>
        <dbReference type="Pfam" id="PF20600"/>
    </source>
</evidence>
<feature type="domain" description="Exodeoxyribonuclease X-like C-terminal" evidence="1">
    <location>
        <begin position="186"/>
        <end position="214"/>
    </location>
</feature>
<dbReference type="RefSeq" id="WP_210847527.1">
    <property type="nucleotide sequence ID" value="NZ_JAGPNN010000009.1"/>
</dbReference>